<keyword evidence="1" id="KW-0472">Membrane</keyword>
<evidence type="ECO:0000256" key="1">
    <source>
        <dbReference type="SAM" id="Phobius"/>
    </source>
</evidence>
<feature type="transmembrane region" description="Helical" evidence="1">
    <location>
        <begin position="258"/>
        <end position="277"/>
    </location>
</feature>
<feature type="transmembrane region" description="Helical" evidence="1">
    <location>
        <begin position="234"/>
        <end position="251"/>
    </location>
</feature>
<dbReference type="EMBL" id="NFKM01000020">
    <property type="protein sequence ID" value="OUP57561.1"/>
    <property type="molecule type" value="Genomic_DNA"/>
</dbReference>
<dbReference type="Pfam" id="PF04018">
    <property type="entry name" value="VCA0040-like"/>
    <property type="match status" value="1"/>
</dbReference>
<dbReference type="AlphaFoldDB" id="A0A1Y4LRG2"/>
<dbReference type="RefSeq" id="WP_087159028.1">
    <property type="nucleotide sequence ID" value="NZ_JBKWSK010000001.1"/>
</dbReference>
<name>A0A1Y4LRG2_9FIRM</name>
<dbReference type="PANTHER" id="PTHR37308">
    <property type="entry name" value="INTEGRAL MEMBRANE PROTEIN"/>
    <property type="match status" value="1"/>
</dbReference>
<keyword evidence="1" id="KW-1133">Transmembrane helix</keyword>
<feature type="transmembrane region" description="Helical" evidence="1">
    <location>
        <begin position="52"/>
        <end position="71"/>
    </location>
</feature>
<feature type="transmembrane region" description="Helical" evidence="1">
    <location>
        <begin position="77"/>
        <end position="98"/>
    </location>
</feature>
<protein>
    <submittedName>
        <fullName evidence="2">DUF368 domain-containing protein</fullName>
    </submittedName>
</protein>
<evidence type="ECO:0000313" key="2">
    <source>
        <dbReference type="EMBL" id="OUP57561.1"/>
    </source>
</evidence>
<organism evidence="2 3">
    <name type="scientific">Faecalitalea cylindroides</name>
    <dbReference type="NCBI Taxonomy" id="39483"/>
    <lineage>
        <taxon>Bacteria</taxon>
        <taxon>Bacillati</taxon>
        <taxon>Bacillota</taxon>
        <taxon>Erysipelotrichia</taxon>
        <taxon>Erysipelotrichales</taxon>
        <taxon>Erysipelotrichaceae</taxon>
        <taxon>Faecalitalea</taxon>
    </lineage>
</organism>
<accession>A0A1Y4LRG2</accession>
<gene>
    <name evidence="2" type="ORF">B5F14_08745</name>
</gene>
<evidence type="ECO:0000313" key="3">
    <source>
        <dbReference type="Proteomes" id="UP000195447"/>
    </source>
</evidence>
<keyword evidence="3" id="KW-1185">Reference proteome</keyword>
<feature type="transmembrane region" description="Helical" evidence="1">
    <location>
        <begin position="110"/>
        <end position="128"/>
    </location>
</feature>
<reference evidence="3" key="1">
    <citation type="submission" date="2017-04" db="EMBL/GenBank/DDBJ databases">
        <title>Function of individual gut microbiota members based on whole genome sequencing of pure cultures obtained from chicken caecum.</title>
        <authorList>
            <person name="Medvecky M."/>
            <person name="Cejkova D."/>
            <person name="Polansky O."/>
            <person name="Karasova D."/>
            <person name="Kubasova T."/>
            <person name="Cizek A."/>
            <person name="Rychlik I."/>
        </authorList>
    </citation>
    <scope>NUCLEOTIDE SEQUENCE [LARGE SCALE GENOMIC DNA]</scope>
    <source>
        <strain evidence="3">An178</strain>
    </source>
</reference>
<feature type="transmembrane region" description="Helical" evidence="1">
    <location>
        <begin position="6"/>
        <end position="32"/>
    </location>
</feature>
<keyword evidence="1" id="KW-0812">Transmembrane</keyword>
<dbReference type="Proteomes" id="UP000195447">
    <property type="component" value="Unassembled WGS sequence"/>
</dbReference>
<comment type="caution">
    <text evidence="2">The sequence shown here is derived from an EMBL/GenBank/DDBJ whole genome shotgun (WGS) entry which is preliminary data.</text>
</comment>
<dbReference type="PANTHER" id="PTHR37308:SF1">
    <property type="entry name" value="POLYPRENYL-PHOSPHATE TRANSPORTER"/>
    <property type="match status" value="1"/>
</dbReference>
<feature type="transmembrane region" description="Helical" evidence="1">
    <location>
        <begin position="148"/>
        <end position="176"/>
    </location>
</feature>
<dbReference type="InterPro" id="IPR007163">
    <property type="entry name" value="VCA0040-like"/>
</dbReference>
<proteinExistence type="predicted"/>
<feature type="transmembrane region" description="Helical" evidence="1">
    <location>
        <begin position="197"/>
        <end position="222"/>
    </location>
</feature>
<sequence length="283" mass="30463">MIKSILQGMVVGIANIIPGVSGGTMMVAMGLYDKLIHSITHIKSELKESLKLLFPIFLGAGLAIVILSRLFEYLLEVHPIPTNFAFCGLIAGSLPFILKKVKGSNPTKASNMIPLIIFFAIVVLMAVMGEAKGVASTIDLNFIEIVKLLVVGIIAAATMVIPGVSGSMMLMLLGYYETILAYINRTVDALTSFNISDLISCILVLLPFGIGVILGIFLIAKLIEWIFSKWETQAYYAIIGLIVASPIAILLKTNWASFSLITILISIVTFVLGWVVASKLGGE</sequence>